<gene>
    <name evidence="2" type="ORF">HETIRDRAFT_446972</name>
</gene>
<feature type="compositionally biased region" description="Gly residues" evidence="1">
    <location>
        <begin position="276"/>
        <end position="286"/>
    </location>
</feature>
<feature type="compositionally biased region" description="Low complexity" evidence="1">
    <location>
        <begin position="82"/>
        <end position="117"/>
    </location>
</feature>
<evidence type="ECO:0000313" key="2">
    <source>
        <dbReference type="EMBL" id="ETW75466.1"/>
    </source>
</evidence>
<feature type="region of interest" description="Disordered" evidence="1">
    <location>
        <begin position="578"/>
        <end position="601"/>
    </location>
</feature>
<dbReference type="RefSeq" id="XP_009552881.1">
    <property type="nucleotide sequence ID" value="XM_009554586.1"/>
</dbReference>
<name>W4JRH0_HETIT</name>
<evidence type="ECO:0000256" key="1">
    <source>
        <dbReference type="SAM" id="MobiDB-lite"/>
    </source>
</evidence>
<feature type="compositionally biased region" description="Basic and acidic residues" evidence="1">
    <location>
        <begin position="591"/>
        <end position="601"/>
    </location>
</feature>
<feature type="compositionally biased region" description="Basic and acidic residues" evidence="1">
    <location>
        <begin position="236"/>
        <end position="254"/>
    </location>
</feature>
<dbReference type="Proteomes" id="UP000030671">
    <property type="component" value="Unassembled WGS sequence"/>
</dbReference>
<feature type="compositionally biased region" description="Low complexity" evidence="1">
    <location>
        <begin position="31"/>
        <end position="42"/>
    </location>
</feature>
<keyword evidence="3" id="KW-1185">Reference proteome</keyword>
<feature type="region of interest" description="Disordered" evidence="1">
    <location>
        <begin position="188"/>
        <end position="327"/>
    </location>
</feature>
<dbReference type="GeneID" id="20675722"/>
<organism evidence="2 3">
    <name type="scientific">Heterobasidion irregulare (strain TC 32-1)</name>
    <dbReference type="NCBI Taxonomy" id="747525"/>
    <lineage>
        <taxon>Eukaryota</taxon>
        <taxon>Fungi</taxon>
        <taxon>Dikarya</taxon>
        <taxon>Basidiomycota</taxon>
        <taxon>Agaricomycotina</taxon>
        <taxon>Agaricomycetes</taxon>
        <taxon>Russulales</taxon>
        <taxon>Bondarzewiaceae</taxon>
        <taxon>Heterobasidion</taxon>
        <taxon>Heterobasidion annosum species complex</taxon>
    </lineage>
</organism>
<protein>
    <submittedName>
        <fullName evidence="2">Uncharacterized protein</fullName>
    </submittedName>
</protein>
<reference evidence="2 3" key="1">
    <citation type="journal article" date="2012" name="New Phytol.">
        <title>Insight into trade-off between wood decay and parasitism from the genome of a fungal forest pathogen.</title>
        <authorList>
            <person name="Olson A."/>
            <person name="Aerts A."/>
            <person name="Asiegbu F."/>
            <person name="Belbahri L."/>
            <person name="Bouzid O."/>
            <person name="Broberg A."/>
            <person name="Canback B."/>
            <person name="Coutinho P.M."/>
            <person name="Cullen D."/>
            <person name="Dalman K."/>
            <person name="Deflorio G."/>
            <person name="van Diepen L.T."/>
            <person name="Dunand C."/>
            <person name="Duplessis S."/>
            <person name="Durling M."/>
            <person name="Gonthier P."/>
            <person name="Grimwood J."/>
            <person name="Fossdal C.G."/>
            <person name="Hansson D."/>
            <person name="Henrissat B."/>
            <person name="Hietala A."/>
            <person name="Himmelstrand K."/>
            <person name="Hoffmeister D."/>
            <person name="Hogberg N."/>
            <person name="James T.Y."/>
            <person name="Karlsson M."/>
            <person name="Kohler A."/>
            <person name="Kues U."/>
            <person name="Lee Y.H."/>
            <person name="Lin Y.C."/>
            <person name="Lind M."/>
            <person name="Lindquist E."/>
            <person name="Lombard V."/>
            <person name="Lucas S."/>
            <person name="Lunden K."/>
            <person name="Morin E."/>
            <person name="Murat C."/>
            <person name="Park J."/>
            <person name="Raffaello T."/>
            <person name="Rouze P."/>
            <person name="Salamov A."/>
            <person name="Schmutz J."/>
            <person name="Solheim H."/>
            <person name="Stahlberg J."/>
            <person name="Velez H."/>
            <person name="de Vries R.P."/>
            <person name="Wiebenga A."/>
            <person name="Woodward S."/>
            <person name="Yakovlev I."/>
            <person name="Garbelotto M."/>
            <person name="Martin F."/>
            <person name="Grigoriev I.V."/>
            <person name="Stenlid J."/>
        </authorList>
    </citation>
    <scope>NUCLEOTIDE SEQUENCE [LARGE SCALE GENOMIC DNA]</scope>
    <source>
        <strain evidence="2 3">TC 32-1</strain>
    </source>
</reference>
<evidence type="ECO:0000313" key="3">
    <source>
        <dbReference type="Proteomes" id="UP000030671"/>
    </source>
</evidence>
<dbReference type="EMBL" id="KI925466">
    <property type="protein sequence ID" value="ETW75466.1"/>
    <property type="molecule type" value="Genomic_DNA"/>
</dbReference>
<dbReference type="AlphaFoldDB" id="W4JRH0"/>
<feature type="compositionally biased region" description="Low complexity" evidence="1">
    <location>
        <begin position="260"/>
        <end position="275"/>
    </location>
</feature>
<feature type="region of interest" description="Disordered" evidence="1">
    <location>
        <begin position="61"/>
        <end position="117"/>
    </location>
</feature>
<proteinExistence type="predicted"/>
<feature type="compositionally biased region" description="Gly residues" evidence="1">
    <location>
        <begin position="61"/>
        <end position="72"/>
    </location>
</feature>
<feature type="non-terminal residue" evidence="2">
    <location>
        <position position="601"/>
    </location>
</feature>
<dbReference type="HOGENOM" id="CLU_454617_0_0_1"/>
<accession>W4JRH0</accession>
<feature type="compositionally biased region" description="Basic residues" evidence="1">
    <location>
        <begin position="289"/>
        <end position="307"/>
    </location>
</feature>
<feature type="region of interest" description="Disordered" evidence="1">
    <location>
        <begin position="1"/>
        <end position="46"/>
    </location>
</feature>
<dbReference type="InParanoid" id="W4JRH0"/>
<dbReference type="KEGG" id="hir:HETIRDRAFT_446972"/>
<sequence>MSRIESHESHRVRASHRWTDKPVEREREPSAARTTGARTTGARCGGRRARELVWRSRLVGRGGAGEDVGGGESKSARSVECAEAPRAARASSVSRASSVLRASKAPSASSTKSTACVESVESAESKSAESTECAACIDDAAETDAGVSEGTIECDGGREGAGRAGAVRCYRVRGCCGTVLRWYARERRPEPQPAVASRGALEARADDEVAGGRWPYRPPVRARRPPPTQAPNASARVDEPDARARRRSGRDPARRVGVGPLSASLPSLPLSARAGAGVGVGAGPGVGDRRRRRRRHRHRRHRRRRIAAPRIPSERARTPDARAGAGRDPARRVCVGAPAAWARGRVSAIVIAIVAASRRTRSRASASLPRACESTRAHPGACKKRARSVYVPSLRAQRSTKSQPRRLCARGGPVGSAPRRLGPWCLGLTRAFDAGRSGLVESLTRADGCETVAGRGGWCCAGACSGEGWSGGMGEMACGGVSWRAGWLRRMDEVTDGPTRRGDAQTRGFAGADERCRRVWHSVKRAPVSASGDAGDGRSGDGWAGALGVMDAGAVGGQVDRGRGRVVQREWGAGWGMCKRRREDREEVEDRGESHGRGRGR</sequence>
<feature type="compositionally biased region" description="Basic and acidic residues" evidence="1">
    <location>
        <begin position="1"/>
        <end position="30"/>
    </location>
</feature>